<sequence>MVVAGRDGGGDVGVGSGEDDKGGVSVGGGQRCEDDGDGEGGMSWWRRWCGGCRRLVAESWPKMVVTAPKTLRRYVIALEKTQPDVIYKVCLEILKQYSFFNAFTRTADSLEIYMQLFWHTVTYELTAKTYFFTLDDQIFEVNAYLPREALQITPKDYDHPFIKPPFEKEIISFINRLGYPETLTRISDMATNTLYQPWRTFMTMIDICLTGKASGFDRPWLALLQILWGMVTIDEIKASDDYAEYLTKSLGTKRAKTRGKRLLTKKGVEVAVERVSIPKRRRLNTMIKETDQSEEVANVVDSEETKEEEEPLIRRRPTGEGSGIALEVPDEINLKGPNEGSGVTLVVLKEPSGSLRSSSLEYEIKDISNDDESDGAEDEKKAYDSKTFDRESYRRIS</sequence>
<gene>
    <name evidence="2" type="ORF">Tci_057782</name>
</gene>
<feature type="compositionally biased region" description="Basic and acidic residues" evidence="1">
    <location>
        <begin position="378"/>
        <end position="397"/>
    </location>
</feature>
<evidence type="ECO:0000256" key="1">
    <source>
        <dbReference type="SAM" id="MobiDB-lite"/>
    </source>
</evidence>
<feature type="region of interest" description="Disordered" evidence="1">
    <location>
        <begin position="1"/>
        <end position="39"/>
    </location>
</feature>
<dbReference type="AlphaFoldDB" id="A0A6L2NML6"/>
<comment type="caution">
    <text evidence="2">The sequence shown here is derived from an EMBL/GenBank/DDBJ whole genome shotgun (WGS) entry which is preliminary data.</text>
</comment>
<name>A0A6L2NML6_TANCI</name>
<reference evidence="2" key="1">
    <citation type="journal article" date="2019" name="Sci. Rep.">
        <title>Draft genome of Tanacetum cinerariifolium, the natural source of mosquito coil.</title>
        <authorList>
            <person name="Yamashiro T."/>
            <person name="Shiraishi A."/>
            <person name="Satake H."/>
            <person name="Nakayama K."/>
        </authorList>
    </citation>
    <scope>NUCLEOTIDE SEQUENCE</scope>
</reference>
<feature type="region of interest" description="Disordered" evidence="1">
    <location>
        <begin position="292"/>
        <end position="324"/>
    </location>
</feature>
<feature type="compositionally biased region" description="Gly residues" evidence="1">
    <location>
        <begin position="1"/>
        <end position="16"/>
    </location>
</feature>
<evidence type="ECO:0000313" key="2">
    <source>
        <dbReference type="EMBL" id="GEU85804.1"/>
    </source>
</evidence>
<accession>A0A6L2NML6</accession>
<dbReference type="EMBL" id="BKCJ010009182">
    <property type="protein sequence ID" value="GEU85804.1"/>
    <property type="molecule type" value="Genomic_DNA"/>
</dbReference>
<feature type="region of interest" description="Disordered" evidence="1">
    <location>
        <begin position="366"/>
        <end position="397"/>
    </location>
</feature>
<organism evidence="2">
    <name type="scientific">Tanacetum cinerariifolium</name>
    <name type="common">Dalmatian daisy</name>
    <name type="synonym">Chrysanthemum cinerariifolium</name>
    <dbReference type="NCBI Taxonomy" id="118510"/>
    <lineage>
        <taxon>Eukaryota</taxon>
        <taxon>Viridiplantae</taxon>
        <taxon>Streptophyta</taxon>
        <taxon>Embryophyta</taxon>
        <taxon>Tracheophyta</taxon>
        <taxon>Spermatophyta</taxon>
        <taxon>Magnoliopsida</taxon>
        <taxon>eudicotyledons</taxon>
        <taxon>Gunneridae</taxon>
        <taxon>Pentapetalae</taxon>
        <taxon>asterids</taxon>
        <taxon>campanulids</taxon>
        <taxon>Asterales</taxon>
        <taxon>Asteraceae</taxon>
        <taxon>Asteroideae</taxon>
        <taxon>Anthemideae</taxon>
        <taxon>Anthemidinae</taxon>
        <taxon>Tanacetum</taxon>
    </lineage>
</organism>
<feature type="compositionally biased region" description="Acidic residues" evidence="1">
    <location>
        <begin position="301"/>
        <end position="310"/>
    </location>
</feature>
<protein>
    <recommendedName>
        <fullName evidence="3">Monodehydroascorbate reductase</fullName>
    </recommendedName>
</protein>
<evidence type="ECO:0008006" key="3">
    <source>
        <dbReference type="Google" id="ProtNLM"/>
    </source>
</evidence>
<proteinExistence type="predicted"/>